<evidence type="ECO:0000313" key="3">
    <source>
        <dbReference type="EMBL" id="OSI13761.1"/>
    </source>
</evidence>
<evidence type="ECO:0000259" key="2">
    <source>
        <dbReference type="Pfam" id="PF00345"/>
    </source>
</evidence>
<dbReference type="STRING" id="194197.BWD09_12615"/>
<dbReference type="GeneID" id="94579747"/>
<dbReference type="Gene3D" id="2.60.40.10">
    <property type="entry name" value="Immunoglobulins"/>
    <property type="match status" value="1"/>
</dbReference>
<feature type="chain" id="PRO_5010886064" evidence="1">
    <location>
        <begin position="27"/>
        <end position="241"/>
    </location>
</feature>
<keyword evidence="4" id="KW-1185">Reference proteome</keyword>
<keyword evidence="1" id="KW-0732">Signal</keyword>
<feature type="domain" description="Pili assembly chaperone N-terminal" evidence="2">
    <location>
        <begin position="28"/>
        <end position="143"/>
    </location>
</feature>
<dbReference type="RefSeq" id="WP_085367128.1">
    <property type="nucleotide sequence ID" value="NZ_CAUJPZ010000072.1"/>
</dbReference>
<evidence type="ECO:0000256" key="1">
    <source>
        <dbReference type="SAM" id="SignalP"/>
    </source>
</evidence>
<dbReference type="PANTHER" id="PTHR30251">
    <property type="entry name" value="PILUS ASSEMBLY CHAPERONE"/>
    <property type="match status" value="1"/>
</dbReference>
<dbReference type="InterPro" id="IPR013783">
    <property type="entry name" value="Ig-like_fold"/>
</dbReference>
<organism evidence="3 4">
    <name type="scientific">Neisseria dentiae</name>
    <dbReference type="NCBI Taxonomy" id="194197"/>
    <lineage>
        <taxon>Bacteria</taxon>
        <taxon>Pseudomonadati</taxon>
        <taxon>Pseudomonadota</taxon>
        <taxon>Betaproteobacteria</taxon>
        <taxon>Neisseriales</taxon>
        <taxon>Neisseriaceae</taxon>
        <taxon>Neisseria</taxon>
    </lineage>
</organism>
<protein>
    <submittedName>
        <fullName evidence="3">Phytochrome sensor protein</fullName>
    </submittedName>
</protein>
<dbReference type="EMBL" id="MTBO01000059">
    <property type="protein sequence ID" value="OSI13761.1"/>
    <property type="molecule type" value="Genomic_DNA"/>
</dbReference>
<proteinExistence type="predicted"/>
<sequence>MVWFTHKPAGWLCGLALGAAALCSQAAGLQISPTGLALPAKQRAGVFTLTNTGAQPLTAQVRVYRWDQDGKGKDVLTPSHAVVASPPMVKLAAGGSQQFRVIRTQSAGAAEEAYRLVVDELPAPDKPQKGLQFVLRYSVPLFLNQTENPETVLQWRAQSTPDGKVLLTAANTGTAHAQLSNIAVENGKNRHSLVGGLAGYVLPGKTWQYSLNTSAAALRQGKLFVTVNGRIIQPEVQFAAR</sequence>
<dbReference type="PANTHER" id="PTHR30251:SF4">
    <property type="entry name" value="SLR1668 PROTEIN"/>
    <property type="match status" value="1"/>
</dbReference>
<comment type="caution">
    <text evidence="3">The sequence shown here is derived from an EMBL/GenBank/DDBJ whole genome shotgun (WGS) entry which is preliminary data.</text>
</comment>
<feature type="signal peptide" evidence="1">
    <location>
        <begin position="1"/>
        <end position="26"/>
    </location>
</feature>
<reference evidence="4" key="1">
    <citation type="submission" date="2017-01" db="EMBL/GenBank/DDBJ databases">
        <authorList>
            <person name="Wolfgang W.J."/>
            <person name="Cole J."/>
            <person name="Wroblewski D."/>
            <person name="Mcginnis J."/>
            <person name="Musser K.A."/>
        </authorList>
    </citation>
    <scope>NUCLEOTIDE SEQUENCE [LARGE SCALE GENOMIC DNA]</scope>
    <source>
        <strain evidence="4">DSM 19151</strain>
    </source>
</reference>
<gene>
    <name evidence="3" type="ORF">BWD09_12615</name>
</gene>
<dbReference type="Proteomes" id="UP000193118">
    <property type="component" value="Unassembled WGS sequence"/>
</dbReference>
<evidence type="ECO:0000313" key="4">
    <source>
        <dbReference type="Proteomes" id="UP000193118"/>
    </source>
</evidence>
<dbReference type="AlphaFoldDB" id="A0A1X3D229"/>
<dbReference type="InterPro" id="IPR050643">
    <property type="entry name" value="Periplasmic_pilus_chap"/>
</dbReference>
<name>A0A1X3D229_9NEIS</name>
<dbReference type="GO" id="GO:0071555">
    <property type="term" value="P:cell wall organization"/>
    <property type="evidence" value="ECO:0007669"/>
    <property type="project" value="InterPro"/>
</dbReference>
<dbReference type="GO" id="GO:0030288">
    <property type="term" value="C:outer membrane-bounded periplasmic space"/>
    <property type="evidence" value="ECO:0007669"/>
    <property type="project" value="InterPro"/>
</dbReference>
<dbReference type="SUPFAM" id="SSF49354">
    <property type="entry name" value="PapD-like"/>
    <property type="match status" value="1"/>
</dbReference>
<accession>A0A1X3D229</accession>
<dbReference type="InterPro" id="IPR008962">
    <property type="entry name" value="PapD-like_sf"/>
</dbReference>
<dbReference type="OrthoDB" id="511700at2"/>
<dbReference type="Pfam" id="PF00345">
    <property type="entry name" value="PapD_N"/>
    <property type="match status" value="1"/>
</dbReference>
<dbReference type="InterPro" id="IPR016147">
    <property type="entry name" value="Pili_assmbl_chaperone_N"/>
</dbReference>